<reference evidence="2 3" key="1">
    <citation type="submission" date="2014-04" db="EMBL/GenBank/DDBJ databases">
        <authorList>
            <consortium name="DOE Joint Genome Institute"/>
            <person name="Kuo A."/>
            <person name="Kohler A."/>
            <person name="Jargeat P."/>
            <person name="Nagy L.G."/>
            <person name="Floudas D."/>
            <person name="Copeland A."/>
            <person name="Barry K.W."/>
            <person name="Cichocki N."/>
            <person name="Veneault-Fourrey C."/>
            <person name="LaButti K."/>
            <person name="Lindquist E.A."/>
            <person name="Lipzen A."/>
            <person name="Lundell T."/>
            <person name="Morin E."/>
            <person name="Murat C."/>
            <person name="Sun H."/>
            <person name="Tunlid A."/>
            <person name="Henrissat B."/>
            <person name="Grigoriev I.V."/>
            <person name="Hibbett D.S."/>
            <person name="Martin F."/>
            <person name="Nordberg H.P."/>
            <person name="Cantor M.N."/>
            <person name="Hua S.X."/>
        </authorList>
    </citation>
    <scope>NUCLEOTIDE SEQUENCE [LARGE SCALE GENOMIC DNA]</scope>
    <source>
        <strain evidence="2 3">Ve08.2h10</strain>
    </source>
</reference>
<dbReference type="HOGENOM" id="CLU_2386843_0_0_1"/>
<gene>
    <name evidence="2" type="ORF">PAXRUDRAFT_175567</name>
</gene>
<evidence type="ECO:0000256" key="1">
    <source>
        <dbReference type="SAM" id="MobiDB-lite"/>
    </source>
</evidence>
<keyword evidence="3" id="KW-1185">Reference proteome</keyword>
<sequence>MEDEQHAAQLRDLESEHIQHEDELKGRAEREEDERKRLNMYWAGVEAHQCTTYAIREYKAYLPRMRGQSEINKSCACSFLISHRVRTASSVTGE</sequence>
<organism evidence="2 3">
    <name type="scientific">Paxillus rubicundulus Ve08.2h10</name>
    <dbReference type="NCBI Taxonomy" id="930991"/>
    <lineage>
        <taxon>Eukaryota</taxon>
        <taxon>Fungi</taxon>
        <taxon>Dikarya</taxon>
        <taxon>Basidiomycota</taxon>
        <taxon>Agaricomycotina</taxon>
        <taxon>Agaricomycetes</taxon>
        <taxon>Agaricomycetidae</taxon>
        <taxon>Boletales</taxon>
        <taxon>Paxilineae</taxon>
        <taxon>Paxillaceae</taxon>
        <taxon>Paxillus</taxon>
    </lineage>
</organism>
<feature type="region of interest" description="Disordered" evidence="1">
    <location>
        <begin position="1"/>
        <end position="32"/>
    </location>
</feature>
<name>A0A0D0D3I8_9AGAM</name>
<reference evidence="3" key="2">
    <citation type="submission" date="2015-01" db="EMBL/GenBank/DDBJ databases">
        <title>Evolutionary Origins and Diversification of the Mycorrhizal Mutualists.</title>
        <authorList>
            <consortium name="DOE Joint Genome Institute"/>
            <consortium name="Mycorrhizal Genomics Consortium"/>
            <person name="Kohler A."/>
            <person name="Kuo A."/>
            <person name="Nagy L.G."/>
            <person name="Floudas D."/>
            <person name="Copeland A."/>
            <person name="Barry K.W."/>
            <person name="Cichocki N."/>
            <person name="Veneault-Fourrey C."/>
            <person name="LaButti K."/>
            <person name="Lindquist E.A."/>
            <person name="Lipzen A."/>
            <person name="Lundell T."/>
            <person name="Morin E."/>
            <person name="Murat C."/>
            <person name="Riley R."/>
            <person name="Ohm R."/>
            <person name="Sun H."/>
            <person name="Tunlid A."/>
            <person name="Henrissat B."/>
            <person name="Grigoriev I.V."/>
            <person name="Hibbett D.S."/>
            <person name="Martin F."/>
        </authorList>
    </citation>
    <scope>NUCLEOTIDE SEQUENCE [LARGE SCALE GENOMIC DNA]</scope>
    <source>
        <strain evidence="3">Ve08.2h10</strain>
    </source>
</reference>
<evidence type="ECO:0000313" key="3">
    <source>
        <dbReference type="Proteomes" id="UP000054538"/>
    </source>
</evidence>
<dbReference type="Proteomes" id="UP000054538">
    <property type="component" value="Unassembled WGS sequence"/>
</dbReference>
<evidence type="ECO:0000313" key="2">
    <source>
        <dbReference type="EMBL" id="KIK74489.1"/>
    </source>
</evidence>
<dbReference type="AlphaFoldDB" id="A0A0D0D3I8"/>
<protein>
    <submittedName>
        <fullName evidence="2">Uncharacterized protein</fullName>
    </submittedName>
</protein>
<accession>A0A0D0D3I8</accession>
<proteinExistence type="predicted"/>
<dbReference type="InParanoid" id="A0A0D0D3I8"/>
<dbReference type="EMBL" id="KN828812">
    <property type="protein sequence ID" value="KIK74489.1"/>
    <property type="molecule type" value="Genomic_DNA"/>
</dbReference>